<evidence type="ECO:0000256" key="7">
    <source>
        <dbReference type="ARBA" id="ARBA00022989"/>
    </source>
</evidence>
<dbReference type="PANTHER" id="PTHR10027:SF33">
    <property type="entry name" value="CALCIUM-ACTIVATED POTASSIUM CHANNEL SUBUNIT ALPHA-1-RELATED"/>
    <property type="match status" value="1"/>
</dbReference>
<dbReference type="AlphaFoldDB" id="A0ABD2PVJ5"/>
<evidence type="ECO:0000313" key="13">
    <source>
        <dbReference type="Proteomes" id="UP001626550"/>
    </source>
</evidence>
<keyword evidence="5" id="KW-0631">Potassium channel</keyword>
<evidence type="ECO:0000256" key="1">
    <source>
        <dbReference type="ARBA" id="ARBA00004141"/>
    </source>
</evidence>
<evidence type="ECO:0000256" key="8">
    <source>
        <dbReference type="ARBA" id="ARBA00023065"/>
    </source>
</evidence>
<keyword evidence="4" id="KW-0812">Transmembrane</keyword>
<keyword evidence="6" id="KW-0630">Potassium</keyword>
<evidence type="ECO:0000313" key="12">
    <source>
        <dbReference type="EMBL" id="KAL3311476.1"/>
    </source>
</evidence>
<dbReference type="GO" id="GO:0016020">
    <property type="term" value="C:membrane"/>
    <property type="evidence" value="ECO:0007669"/>
    <property type="project" value="UniProtKB-SubCell"/>
</dbReference>
<dbReference type="Proteomes" id="UP001626550">
    <property type="component" value="Unassembled WGS sequence"/>
</dbReference>
<evidence type="ECO:0000256" key="10">
    <source>
        <dbReference type="ARBA" id="ARBA00023303"/>
    </source>
</evidence>
<keyword evidence="8" id="KW-0406">Ion transport</keyword>
<comment type="subcellular location">
    <subcellularLocation>
        <location evidence="1">Membrane</location>
        <topology evidence="1">Multi-pass membrane protein</topology>
    </subcellularLocation>
</comment>
<keyword evidence="2" id="KW-0813">Transport</keyword>
<dbReference type="EMBL" id="JBJKFK010002202">
    <property type="protein sequence ID" value="KAL3311476.1"/>
    <property type="molecule type" value="Genomic_DNA"/>
</dbReference>
<keyword evidence="9" id="KW-0472">Membrane</keyword>
<evidence type="ECO:0000259" key="11">
    <source>
        <dbReference type="PROSITE" id="PS51201"/>
    </source>
</evidence>
<proteinExistence type="predicted"/>
<comment type="caution">
    <text evidence="12">The sequence shown here is derived from an EMBL/GenBank/DDBJ whole genome shotgun (WGS) entry which is preliminary data.</text>
</comment>
<reference evidence="12 13" key="1">
    <citation type="submission" date="2024-11" db="EMBL/GenBank/DDBJ databases">
        <title>Adaptive evolution of stress response genes in parasites aligns with host niche diversity.</title>
        <authorList>
            <person name="Hahn C."/>
            <person name="Resl P."/>
        </authorList>
    </citation>
    <scope>NUCLEOTIDE SEQUENCE [LARGE SCALE GENOMIC DNA]</scope>
    <source>
        <strain evidence="12">EGGRZ-B1_66</strain>
        <tissue evidence="12">Body</tissue>
    </source>
</reference>
<evidence type="ECO:0000256" key="2">
    <source>
        <dbReference type="ARBA" id="ARBA00022448"/>
    </source>
</evidence>
<evidence type="ECO:0000256" key="3">
    <source>
        <dbReference type="ARBA" id="ARBA00022538"/>
    </source>
</evidence>
<dbReference type="Pfam" id="PF03493">
    <property type="entry name" value="BK_channel_a"/>
    <property type="match status" value="1"/>
</dbReference>
<dbReference type="InterPro" id="IPR047871">
    <property type="entry name" value="K_chnl_Slo-like"/>
</dbReference>
<dbReference type="Pfam" id="PF22614">
    <property type="entry name" value="Slo-like_RCK"/>
    <property type="match status" value="1"/>
</dbReference>
<dbReference type="InterPro" id="IPR003148">
    <property type="entry name" value="RCK_N"/>
</dbReference>
<accession>A0ABD2PVJ5</accession>
<dbReference type="Gene3D" id="3.40.50.720">
    <property type="entry name" value="NAD(P)-binding Rossmann-like Domain"/>
    <property type="match status" value="1"/>
</dbReference>
<name>A0ABD2PVJ5_9PLAT</name>
<evidence type="ECO:0000256" key="5">
    <source>
        <dbReference type="ARBA" id="ARBA00022826"/>
    </source>
</evidence>
<evidence type="ECO:0000256" key="9">
    <source>
        <dbReference type="ARBA" id="ARBA00023136"/>
    </source>
</evidence>
<dbReference type="InterPro" id="IPR003929">
    <property type="entry name" value="K_chnl_BK_asu"/>
</dbReference>
<gene>
    <name evidence="12" type="primary">SLO1_1</name>
    <name evidence="12" type="ORF">Ciccas_009944</name>
</gene>
<organism evidence="12 13">
    <name type="scientific">Cichlidogyrus casuarinus</name>
    <dbReference type="NCBI Taxonomy" id="1844966"/>
    <lineage>
        <taxon>Eukaryota</taxon>
        <taxon>Metazoa</taxon>
        <taxon>Spiralia</taxon>
        <taxon>Lophotrochozoa</taxon>
        <taxon>Platyhelminthes</taxon>
        <taxon>Monogenea</taxon>
        <taxon>Monopisthocotylea</taxon>
        <taxon>Dactylogyridea</taxon>
        <taxon>Ancyrocephalidae</taxon>
        <taxon>Cichlidogyrus</taxon>
    </lineage>
</organism>
<feature type="domain" description="RCK N-terminal" evidence="11">
    <location>
        <begin position="1"/>
        <end position="83"/>
    </location>
</feature>
<protein>
    <submittedName>
        <fullName evidence="12">Arl3p interacting protein</fullName>
    </submittedName>
</protein>
<dbReference type="GO" id="GO:0005267">
    <property type="term" value="F:potassium channel activity"/>
    <property type="evidence" value="ECO:0007669"/>
    <property type="project" value="UniProtKB-KW"/>
</dbReference>
<evidence type="ECO:0000256" key="4">
    <source>
        <dbReference type="ARBA" id="ARBA00022692"/>
    </source>
</evidence>
<keyword evidence="10" id="KW-0407">Ion channel</keyword>
<sequence length="319" mass="35192">MNSRDLARVALTSADACLVLANKYSPDPDAEDATNIMRVISIKNYCPRIKVIVQLMQYHNKAYLLNIPSWDWRRGDDAVCVAELKLGFLAQNCLAPGFSTLLANLFTMRAFKSSDSSSMTCTPWLNQYMEGAGMEMYTETLSSSFIGMPFPQAAEICFSKLKLLMIAVQTKSNVASDSELNIAINPKENVRIQPGAQGFFMAQSAEEVKRAYYYCAQCHESVKNVDQIRQCSCTNNAMFMSKYFDSSAIRTKSSKLLLDAAPDEMATLLTAAGSKFDSGKQMLAQATQVTTLLAQNLVSNHTSPQIIPHASVGLLLLHE</sequence>
<evidence type="ECO:0000256" key="6">
    <source>
        <dbReference type="ARBA" id="ARBA00022958"/>
    </source>
</evidence>
<dbReference type="PANTHER" id="PTHR10027">
    <property type="entry name" value="CALCIUM-ACTIVATED POTASSIUM CHANNEL ALPHA CHAIN"/>
    <property type="match status" value="1"/>
</dbReference>
<keyword evidence="3" id="KW-0633">Potassium transport</keyword>
<keyword evidence="13" id="KW-1185">Reference proteome</keyword>
<keyword evidence="7" id="KW-1133">Transmembrane helix</keyword>
<dbReference type="PRINTS" id="PR01449">
    <property type="entry name" value="BKCHANNELA"/>
</dbReference>
<dbReference type="PROSITE" id="PS51201">
    <property type="entry name" value="RCK_N"/>
    <property type="match status" value="1"/>
</dbReference>